<dbReference type="EMBL" id="ATHJ01000144">
    <property type="protein sequence ID" value="EPR32451.1"/>
    <property type="molecule type" value="Genomic_DNA"/>
</dbReference>
<name>S7T793_DESML</name>
<accession>S7T793</accession>
<keyword evidence="3" id="KW-1185">Reference proteome</keyword>
<keyword evidence="1" id="KW-0472">Membrane</keyword>
<proteinExistence type="predicted"/>
<dbReference type="AlphaFoldDB" id="S7T793"/>
<keyword evidence="1" id="KW-0812">Transmembrane</keyword>
<dbReference type="RefSeq" id="WP_020878836.1">
    <property type="nucleotide sequence ID" value="NZ_ATHJ01000144.1"/>
</dbReference>
<feature type="transmembrane region" description="Helical" evidence="1">
    <location>
        <begin position="30"/>
        <end position="54"/>
    </location>
</feature>
<dbReference type="STRING" id="897.B2D07_18670"/>
<reference evidence="2 3" key="1">
    <citation type="journal article" date="2013" name="Genome Announc.">
        <title>Draft genome sequences for three mercury-methylating, sulfate-reducing bacteria.</title>
        <authorList>
            <person name="Brown S.D."/>
            <person name="Hurt R.A.Jr."/>
            <person name="Gilmour C.C."/>
            <person name="Elias D.A."/>
        </authorList>
    </citation>
    <scope>NUCLEOTIDE SEQUENCE [LARGE SCALE GENOMIC DNA]</scope>
    <source>
        <strain evidence="2 3">DSM 2059</strain>
    </source>
</reference>
<evidence type="ECO:0000313" key="3">
    <source>
        <dbReference type="Proteomes" id="UP000014977"/>
    </source>
</evidence>
<gene>
    <name evidence="2" type="ORF">dsmv_3668</name>
</gene>
<protein>
    <submittedName>
        <fullName evidence="2">Uncharacterized protein</fullName>
    </submittedName>
</protein>
<comment type="caution">
    <text evidence="2">The sequence shown here is derived from an EMBL/GenBank/DDBJ whole genome shotgun (WGS) entry which is preliminary data.</text>
</comment>
<evidence type="ECO:0000313" key="2">
    <source>
        <dbReference type="EMBL" id="EPR32451.1"/>
    </source>
</evidence>
<sequence length="64" mass="6411">MSAVVAEIVKVALDAGGRIMVHAQGSPANVVAIGAAAALVSVSTGVGYGIYVAARELQRRMEAS</sequence>
<keyword evidence="1" id="KW-1133">Transmembrane helix</keyword>
<evidence type="ECO:0000256" key="1">
    <source>
        <dbReference type="SAM" id="Phobius"/>
    </source>
</evidence>
<dbReference type="Proteomes" id="UP000014977">
    <property type="component" value="Unassembled WGS sequence"/>
</dbReference>
<organism evidence="2 3">
    <name type="scientific">Desulfococcus multivorans DSM 2059</name>
    <dbReference type="NCBI Taxonomy" id="1121405"/>
    <lineage>
        <taxon>Bacteria</taxon>
        <taxon>Pseudomonadati</taxon>
        <taxon>Thermodesulfobacteriota</taxon>
        <taxon>Desulfobacteria</taxon>
        <taxon>Desulfobacterales</taxon>
        <taxon>Desulfococcaceae</taxon>
        <taxon>Desulfococcus</taxon>
    </lineage>
</organism>